<protein>
    <submittedName>
        <fullName evidence="2">Uncharacterized protein</fullName>
    </submittedName>
</protein>
<sequence length="93" mass="9585">MTLRQGDELLGGGGGGVEVFWECWGVVGLPPQVGGEGGVQFHWSRGDGGGFQLLCRSGPCGSWPSVPTTDVAPACSPTRLPPPPALAELPERT</sequence>
<proteinExistence type="predicted"/>
<name>A0A4X1SES2_PIG</name>
<evidence type="ECO:0000256" key="1">
    <source>
        <dbReference type="SAM" id="MobiDB-lite"/>
    </source>
</evidence>
<feature type="region of interest" description="Disordered" evidence="1">
    <location>
        <begin position="73"/>
        <end position="93"/>
    </location>
</feature>
<dbReference type="AlphaFoldDB" id="A0A4X1SES2"/>
<evidence type="ECO:0000313" key="2">
    <source>
        <dbReference type="Ensembl" id="ENSSSCP00070000691.1"/>
    </source>
</evidence>
<evidence type="ECO:0000313" key="3">
    <source>
        <dbReference type="Proteomes" id="UP000314985"/>
    </source>
</evidence>
<dbReference type="Proteomes" id="UP000314985">
    <property type="component" value="Chromosome 15"/>
</dbReference>
<reference evidence="2" key="2">
    <citation type="submission" date="2025-08" db="UniProtKB">
        <authorList>
            <consortium name="Ensembl"/>
        </authorList>
    </citation>
    <scope>IDENTIFICATION</scope>
</reference>
<accession>A0A4X1SES2</accession>
<organism evidence="2 3">
    <name type="scientific">Sus scrofa</name>
    <name type="common">Pig</name>
    <dbReference type="NCBI Taxonomy" id="9823"/>
    <lineage>
        <taxon>Eukaryota</taxon>
        <taxon>Metazoa</taxon>
        <taxon>Chordata</taxon>
        <taxon>Craniata</taxon>
        <taxon>Vertebrata</taxon>
        <taxon>Euteleostomi</taxon>
        <taxon>Mammalia</taxon>
        <taxon>Eutheria</taxon>
        <taxon>Laurasiatheria</taxon>
        <taxon>Artiodactyla</taxon>
        <taxon>Suina</taxon>
        <taxon>Suidae</taxon>
        <taxon>Sus</taxon>
    </lineage>
</organism>
<reference evidence="2 3" key="1">
    <citation type="submission" date="2017-08" db="EMBL/GenBank/DDBJ databases">
        <title>USMARCv1.0.</title>
        <authorList>
            <person name="Hannum G.I."/>
            <person name="Koren S."/>
            <person name="Schroeder S.G."/>
            <person name="Chin S.C."/>
            <person name="Nonneman D.J."/>
            <person name="Becker S.A."/>
            <person name="Rosen B.D."/>
            <person name="Bickhart D.M."/>
            <person name="Putnam N.H."/>
            <person name="Green R.E."/>
            <person name="Tuggle C.K."/>
            <person name="Liu H."/>
            <person name="Rohrer G.A."/>
            <person name="Warr A."/>
            <person name="Hall R."/>
            <person name="Kim K."/>
            <person name="Hume D.A."/>
            <person name="Talbot R."/>
            <person name="Chow W."/>
            <person name="Howe K."/>
            <person name="Schwartz A.S."/>
            <person name="Watson M."/>
            <person name="Archibald A.L."/>
            <person name="Phillippy A.M."/>
            <person name="Smith T.P.L."/>
        </authorList>
    </citation>
    <scope>NUCLEOTIDE SEQUENCE [LARGE SCALE GENOMIC DNA]</scope>
</reference>
<dbReference type="Ensembl" id="ENSSSCT00070000784.1">
    <property type="protein sequence ID" value="ENSSSCP00070000691.1"/>
    <property type="gene ID" value="ENSSSCG00070000431.1"/>
</dbReference>